<protein>
    <submittedName>
        <fullName evidence="2">Uncharacterized protein</fullName>
    </submittedName>
</protein>
<organism evidence="2 3">
    <name type="scientific">Streptomyces demainii</name>
    <dbReference type="NCBI Taxonomy" id="588122"/>
    <lineage>
        <taxon>Bacteria</taxon>
        <taxon>Bacillati</taxon>
        <taxon>Actinomycetota</taxon>
        <taxon>Actinomycetes</taxon>
        <taxon>Kitasatosporales</taxon>
        <taxon>Streptomycetaceae</taxon>
        <taxon>Streptomyces</taxon>
    </lineage>
</organism>
<name>A0ABT9L6U4_9ACTN</name>
<sequence>MKYLLMAAVVALLIAHAPGAVLAVLGGAGAVAVWAAAQPLVLGMGIGLIIPRLVSLRWWRR</sequence>
<proteinExistence type="predicted"/>
<dbReference type="Proteomes" id="UP001234880">
    <property type="component" value="Unassembled WGS sequence"/>
</dbReference>
<evidence type="ECO:0000313" key="2">
    <source>
        <dbReference type="EMBL" id="MDP9616423.1"/>
    </source>
</evidence>
<comment type="caution">
    <text evidence="2">The sequence shown here is derived from an EMBL/GenBank/DDBJ whole genome shotgun (WGS) entry which is preliminary data.</text>
</comment>
<feature type="transmembrane region" description="Helical" evidence="1">
    <location>
        <begin position="33"/>
        <end position="54"/>
    </location>
</feature>
<dbReference type="EMBL" id="JAURUE010000004">
    <property type="protein sequence ID" value="MDP9616423.1"/>
    <property type="molecule type" value="Genomic_DNA"/>
</dbReference>
<evidence type="ECO:0000313" key="3">
    <source>
        <dbReference type="Proteomes" id="UP001234880"/>
    </source>
</evidence>
<gene>
    <name evidence="2" type="ORF">JOF35_008781</name>
</gene>
<accession>A0ABT9L6U4</accession>
<keyword evidence="1" id="KW-1133">Transmembrane helix</keyword>
<keyword evidence="3" id="KW-1185">Reference proteome</keyword>
<reference evidence="2 3" key="1">
    <citation type="submission" date="2023-07" db="EMBL/GenBank/DDBJ databases">
        <title>Sequencing the genomes of 1000 actinobacteria strains.</title>
        <authorList>
            <person name="Klenk H.-P."/>
        </authorList>
    </citation>
    <scope>NUCLEOTIDE SEQUENCE [LARGE SCALE GENOMIC DNA]</scope>
    <source>
        <strain evidence="2 3">DSM 41600</strain>
    </source>
</reference>
<keyword evidence="1" id="KW-0812">Transmembrane</keyword>
<dbReference type="RefSeq" id="WP_307112396.1">
    <property type="nucleotide sequence ID" value="NZ_JAURUE010000004.1"/>
</dbReference>
<keyword evidence="1" id="KW-0472">Membrane</keyword>
<evidence type="ECO:0000256" key="1">
    <source>
        <dbReference type="SAM" id="Phobius"/>
    </source>
</evidence>